<proteinExistence type="predicted"/>
<accession>A0A8D9EAF4</accession>
<protein>
    <submittedName>
        <fullName evidence="1">Uncharacterized protein</fullName>
    </submittedName>
</protein>
<dbReference type="AlphaFoldDB" id="A0A8D9EAF4"/>
<evidence type="ECO:0000313" key="1">
    <source>
        <dbReference type="EMBL" id="CAG6744540.1"/>
    </source>
</evidence>
<reference evidence="1" key="1">
    <citation type="submission" date="2021-05" db="EMBL/GenBank/DDBJ databases">
        <authorList>
            <person name="Alioto T."/>
            <person name="Alioto T."/>
            <person name="Gomez Garrido J."/>
        </authorList>
    </citation>
    <scope>NUCLEOTIDE SEQUENCE</scope>
</reference>
<dbReference type="EMBL" id="HBUF01469135">
    <property type="protein sequence ID" value="CAG6744540.1"/>
    <property type="molecule type" value="Transcribed_RNA"/>
</dbReference>
<sequence length="109" mass="12711">MLSVRFVFYPTTRILSLLRRHYFSVQCFEDSCHLCEGSEFEFSSYLYGSNAVFLLSTMANNIWTLNSSADLSSSRPYPLNRSQNIIQRVNNRVYNTQNSYFNKTPPDQT</sequence>
<organism evidence="1">
    <name type="scientific">Cacopsylla melanoneura</name>
    <dbReference type="NCBI Taxonomy" id="428564"/>
    <lineage>
        <taxon>Eukaryota</taxon>
        <taxon>Metazoa</taxon>
        <taxon>Ecdysozoa</taxon>
        <taxon>Arthropoda</taxon>
        <taxon>Hexapoda</taxon>
        <taxon>Insecta</taxon>
        <taxon>Pterygota</taxon>
        <taxon>Neoptera</taxon>
        <taxon>Paraneoptera</taxon>
        <taxon>Hemiptera</taxon>
        <taxon>Sternorrhyncha</taxon>
        <taxon>Psylloidea</taxon>
        <taxon>Psyllidae</taxon>
        <taxon>Psyllinae</taxon>
        <taxon>Cacopsylla</taxon>
    </lineage>
</organism>
<name>A0A8D9EAF4_9HEMI</name>